<keyword evidence="5" id="KW-0540">Nuclease</keyword>
<dbReference type="InterPro" id="IPR016186">
    <property type="entry name" value="C-type_lectin-like/link_sf"/>
</dbReference>
<comment type="caution">
    <text evidence="12">The sequence shown here is derived from an EMBL/GenBank/DDBJ whole genome shotgun (WGS) entry which is preliminary data.</text>
</comment>
<dbReference type="GO" id="GO:0008408">
    <property type="term" value="F:3'-5' exonuclease activity"/>
    <property type="evidence" value="ECO:0007669"/>
    <property type="project" value="InterPro"/>
</dbReference>
<dbReference type="Pfam" id="PF01390">
    <property type="entry name" value="SEA"/>
    <property type="match status" value="1"/>
</dbReference>
<dbReference type="SMART" id="SM00034">
    <property type="entry name" value="CLECT"/>
    <property type="match status" value="1"/>
</dbReference>
<feature type="region of interest" description="Disordered" evidence="10">
    <location>
        <begin position="496"/>
        <end position="521"/>
    </location>
</feature>
<dbReference type="InterPro" id="IPR012337">
    <property type="entry name" value="RNaseH-like_sf"/>
</dbReference>
<dbReference type="PANTHER" id="PTHR12801">
    <property type="entry name" value="RNA EXONUCLEASE REXO1 / RECO3 FAMILY MEMBER-RELATED"/>
    <property type="match status" value="1"/>
</dbReference>
<reference evidence="12 13" key="1">
    <citation type="submission" date="2022-05" db="EMBL/GenBank/DDBJ databases">
        <authorList>
            <consortium name="Genoscope - CEA"/>
            <person name="William W."/>
        </authorList>
    </citation>
    <scope>NUCLEOTIDE SEQUENCE [LARGE SCALE GENOMIC DNA]</scope>
</reference>
<dbReference type="CDD" id="cd06144">
    <property type="entry name" value="REX4_like"/>
    <property type="match status" value="1"/>
</dbReference>
<keyword evidence="8" id="KW-0539">Nucleus</keyword>
<dbReference type="InterPro" id="IPR000082">
    <property type="entry name" value="SEA_dom"/>
</dbReference>
<protein>
    <recommendedName>
        <fullName evidence="3">RNA exonuclease 4</fullName>
    </recommendedName>
</protein>
<evidence type="ECO:0000256" key="3">
    <source>
        <dbReference type="ARBA" id="ARBA00016937"/>
    </source>
</evidence>
<feature type="non-terminal residue" evidence="12">
    <location>
        <position position="1"/>
    </location>
</feature>
<dbReference type="SUPFAM" id="SSF53098">
    <property type="entry name" value="Ribonuclease H-like"/>
    <property type="match status" value="1"/>
</dbReference>
<comment type="function">
    <text evidence="9">Exoribonuclease involved in ribosome biosynthesis. Involved in the processing of ITS1, the internal transcribed spacer localized between the 18S and 5.8S rRNAs.</text>
</comment>
<evidence type="ECO:0000256" key="8">
    <source>
        <dbReference type="ARBA" id="ARBA00023242"/>
    </source>
</evidence>
<dbReference type="Pfam" id="PF00059">
    <property type="entry name" value="Lectin_C"/>
    <property type="match status" value="1"/>
</dbReference>
<organism evidence="12 13">
    <name type="scientific">Pocillopora meandrina</name>
    <dbReference type="NCBI Taxonomy" id="46732"/>
    <lineage>
        <taxon>Eukaryota</taxon>
        <taxon>Metazoa</taxon>
        <taxon>Cnidaria</taxon>
        <taxon>Anthozoa</taxon>
        <taxon>Hexacorallia</taxon>
        <taxon>Scleractinia</taxon>
        <taxon>Astrocoeniina</taxon>
        <taxon>Pocilloporidae</taxon>
        <taxon>Pocillopora</taxon>
    </lineage>
</organism>
<dbReference type="InterPro" id="IPR047021">
    <property type="entry name" value="REXO1/3/4-like"/>
</dbReference>
<dbReference type="EMBL" id="CALNXJ010000011">
    <property type="protein sequence ID" value="CAH3108938.1"/>
    <property type="molecule type" value="Genomic_DNA"/>
</dbReference>
<evidence type="ECO:0000256" key="4">
    <source>
        <dbReference type="ARBA" id="ARBA00022552"/>
    </source>
</evidence>
<dbReference type="PANTHER" id="PTHR12801:SF45">
    <property type="entry name" value="RNA EXONUCLEASE 4"/>
    <property type="match status" value="1"/>
</dbReference>
<evidence type="ECO:0000256" key="5">
    <source>
        <dbReference type="ARBA" id="ARBA00022722"/>
    </source>
</evidence>
<dbReference type="Proteomes" id="UP001159428">
    <property type="component" value="Unassembled WGS sequence"/>
</dbReference>
<keyword evidence="4" id="KW-0698">rRNA processing</keyword>
<feature type="compositionally biased region" description="Pro residues" evidence="10">
    <location>
        <begin position="543"/>
        <end position="565"/>
    </location>
</feature>
<dbReference type="SMART" id="SM00479">
    <property type="entry name" value="EXOIII"/>
    <property type="match status" value="1"/>
</dbReference>
<feature type="region of interest" description="Disordered" evidence="10">
    <location>
        <begin position="648"/>
        <end position="684"/>
    </location>
</feature>
<evidence type="ECO:0000256" key="2">
    <source>
        <dbReference type="ARBA" id="ARBA00010489"/>
    </source>
</evidence>
<dbReference type="InterPro" id="IPR016187">
    <property type="entry name" value="CTDL_fold"/>
</dbReference>
<dbReference type="GO" id="GO:0006364">
    <property type="term" value="P:rRNA processing"/>
    <property type="evidence" value="ECO:0007669"/>
    <property type="project" value="UniProtKB-KW"/>
</dbReference>
<accession>A0AAU9WCP9</accession>
<dbReference type="CDD" id="cd05382">
    <property type="entry name" value="CAP_GAPR1-like"/>
    <property type="match status" value="1"/>
</dbReference>
<dbReference type="GO" id="GO:0003676">
    <property type="term" value="F:nucleic acid binding"/>
    <property type="evidence" value="ECO:0007669"/>
    <property type="project" value="InterPro"/>
</dbReference>
<sequence length="1093" mass="123605">LLIVSFFNDRDLSAMFLRTCFGTVFLFVVTIKAAPSPIPEDLQKPSGVEEFLEKELQLMNKYRLMHAAAPLQLSLDLTNKAELWATQLANQDKEKIDVNSKYGQNIFSTKDEKDVATKSVQSWYNQIRFYDFHSAKESLKSSYFTQLVWVGSQEVGIGKAKSSTGKTYIVTLFNPPGNKGNFLHNVLPVTGFGVGKQGLSKCPNGYKLYNNICYKYFPGPVNWVQASEKCAADFATLASIGSESEDIFVRTVLTSAGVSDAWIGVSDLTNDGVLSWLDGSPPHFMNWDFYQKNFPGKKCGVIFTNFNWKYKACDGSRGFVCKRPLRGITEYLVILRYQNKLWTDNLYVPGTPRYQALSRHIQEALLDVYGDFDWFEQVTVDHFSKGDEDKILAYFKLRFTPDDTSPADPIQFLRDSIQGNGASKRSVITGTLHGEKVQLVNATLIVVDQTPETCPSYCMSSQCMPAACSPWCCDSFGQQFFQSSYGAPQQPGYNMVGSPAGQIQGYPPPNPFSAPQQAQFQYRPQPQPAYPILPRQQPYQYPISPPQYPLPPQPQPYQYPLPPRPQQRQYQPQTPIRSPYPVPLRPQTYPFPIPVQPQQIRYQVPQRPATLPSPQFLILPRQPQPQHQAPQPYQAIPRPAYPQPWPVFPQPQQMIQQPPPQFLQMGQNTKEKQKPQAGQGKSPVQLQGVVTSYPFQQPYQPVPNPPMPFYQPTFQQYYQPTVAAAKPPSQSKEKGKESEKESESGKEKSHEKPPPVTIPQPTYPYSGYPPQSSYPYYSTPMPSTQIPWKIRIYRPALTIPRSSPIPLINPGYPIPNMQQPAYQSYPVPPPQYRLPPAGLQPASPGLRPLEQRPLYPQVSPPQLGYPMQPPLPVMSDTSDSNCEKNRKFASSDTVPSDCKKSKMLSPVALDCEMVGVGGEKTSALARCSVVNYDGDVLYDVHVKPDKPITDYRTQWSGIRPKDMDNAISFRLARKRVKRLIKKRKLVGHALQFDLKVLKLKHPSDLVRDTSKHIPLRAMAGFPRNSTPSLKRLTRQLLKWDIQVNEHCSVEDARAAMLLYRKCEFQWEKDIKGKGGQSYLEDAYWPNWTEAANS</sequence>
<dbReference type="Pfam" id="PF00929">
    <property type="entry name" value="RNase_T"/>
    <property type="match status" value="1"/>
</dbReference>
<dbReference type="InterPro" id="IPR013520">
    <property type="entry name" value="Ribonucl_H"/>
</dbReference>
<name>A0AAU9WCP9_9CNID</name>
<evidence type="ECO:0000313" key="12">
    <source>
        <dbReference type="EMBL" id="CAH3108938.1"/>
    </source>
</evidence>
<dbReference type="InterPro" id="IPR034113">
    <property type="entry name" value="SCP_GAPR1-like"/>
</dbReference>
<feature type="region of interest" description="Disordered" evidence="10">
    <location>
        <begin position="541"/>
        <end position="581"/>
    </location>
</feature>
<dbReference type="InterPro" id="IPR035940">
    <property type="entry name" value="CAP_sf"/>
</dbReference>
<dbReference type="Gene3D" id="3.40.33.10">
    <property type="entry name" value="CAP"/>
    <property type="match status" value="1"/>
</dbReference>
<dbReference type="Gene3D" id="3.30.420.10">
    <property type="entry name" value="Ribonuclease H-like superfamily/Ribonuclease H"/>
    <property type="match status" value="1"/>
</dbReference>
<keyword evidence="6" id="KW-0378">Hydrolase</keyword>
<dbReference type="InterPro" id="IPR001304">
    <property type="entry name" value="C-type_lectin-like"/>
</dbReference>
<proteinExistence type="inferred from homology"/>
<dbReference type="FunFam" id="3.30.420.10:FF:000007">
    <property type="entry name" value="Interferon-stimulated exonuclease gene 20"/>
    <property type="match status" value="1"/>
</dbReference>
<keyword evidence="7" id="KW-0269">Exonuclease</keyword>
<feature type="region of interest" description="Disordered" evidence="10">
    <location>
        <begin position="722"/>
        <end position="765"/>
    </location>
</feature>
<dbReference type="GO" id="GO:0005634">
    <property type="term" value="C:nucleus"/>
    <property type="evidence" value="ECO:0007669"/>
    <property type="project" value="UniProtKB-SubCell"/>
</dbReference>
<evidence type="ECO:0000256" key="7">
    <source>
        <dbReference type="ARBA" id="ARBA00022839"/>
    </source>
</evidence>
<dbReference type="Pfam" id="PF00188">
    <property type="entry name" value="CAP"/>
    <property type="match status" value="1"/>
</dbReference>
<evidence type="ECO:0000259" key="11">
    <source>
        <dbReference type="PROSITE" id="PS50041"/>
    </source>
</evidence>
<dbReference type="PROSITE" id="PS50041">
    <property type="entry name" value="C_TYPE_LECTIN_2"/>
    <property type="match status" value="1"/>
</dbReference>
<dbReference type="InterPro" id="IPR036397">
    <property type="entry name" value="RNaseH_sf"/>
</dbReference>
<gene>
    <name evidence="12" type="ORF">PMEA_00002768</name>
</gene>
<dbReference type="SUPFAM" id="SSF55797">
    <property type="entry name" value="PR-1-like"/>
    <property type="match status" value="1"/>
</dbReference>
<dbReference type="AlphaFoldDB" id="A0AAU9WCP9"/>
<feature type="region of interest" description="Disordered" evidence="10">
    <location>
        <begin position="875"/>
        <end position="895"/>
    </location>
</feature>
<feature type="compositionally biased region" description="Basic and acidic residues" evidence="10">
    <location>
        <begin position="731"/>
        <end position="753"/>
    </location>
</feature>
<evidence type="ECO:0000256" key="10">
    <source>
        <dbReference type="SAM" id="MobiDB-lite"/>
    </source>
</evidence>
<dbReference type="SUPFAM" id="SSF82671">
    <property type="entry name" value="SEA domain"/>
    <property type="match status" value="1"/>
</dbReference>
<comment type="similarity">
    <text evidence="2">Belongs to the REXO4 family.</text>
</comment>
<dbReference type="CDD" id="cd00037">
    <property type="entry name" value="CLECT"/>
    <property type="match status" value="1"/>
</dbReference>
<keyword evidence="13" id="KW-1185">Reference proteome</keyword>
<dbReference type="InterPro" id="IPR036364">
    <property type="entry name" value="SEA_dom_sf"/>
</dbReference>
<dbReference type="Gene3D" id="3.10.100.10">
    <property type="entry name" value="Mannose-Binding Protein A, subunit A"/>
    <property type="match status" value="1"/>
</dbReference>
<evidence type="ECO:0000256" key="1">
    <source>
        <dbReference type="ARBA" id="ARBA00004123"/>
    </source>
</evidence>
<comment type="subcellular location">
    <subcellularLocation>
        <location evidence="1">Nucleus</location>
    </subcellularLocation>
</comment>
<dbReference type="InterPro" id="IPR037431">
    <property type="entry name" value="REX4_DEDDh_dom"/>
</dbReference>
<dbReference type="InterPro" id="IPR014044">
    <property type="entry name" value="CAP_dom"/>
</dbReference>
<evidence type="ECO:0000256" key="6">
    <source>
        <dbReference type="ARBA" id="ARBA00022801"/>
    </source>
</evidence>
<evidence type="ECO:0000313" key="13">
    <source>
        <dbReference type="Proteomes" id="UP001159428"/>
    </source>
</evidence>
<dbReference type="SUPFAM" id="SSF56436">
    <property type="entry name" value="C-type lectin-like"/>
    <property type="match status" value="1"/>
</dbReference>
<feature type="domain" description="C-type lectin" evidence="11">
    <location>
        <begin position="209"/>
        <end position="322"/>
    </location>
</feature>
<dbReference type="SMART" id="SM00198">
    <property type="entry name" value="SCP"/>
    <property type="match status" value="1"/>
</dbReference>
<evidence type="ECO:0000256" key="9">
    <source>
        <dbReference type="ARBA" id="ARBA00025599"/>
    </source>
</evidence>